<keyword evidence="2" id="KW-1185">Reference proteome</keyword>
<reference evidence="1" key="1">
    <citation type="submission" date="2021-06" db="EMBL/GenBank/DDBJ databases">
        <authorList>
            <person name="Kallberg Y."/>
            <person name="Tangrot J."/>
            <person name="Rosling A."/>
        </authorList>
    </citation>
    <scope>NUCLEOTIDE SEQUENCE</scope>
    <source>
        <strain evidence="1">28 12/20/2015</strain>
    </source>
</reference>
<comment type="caution">
    <text evidence="1">The sequence shown here is derived from an EMBL/GenBank/DDBJ whole genome shotgun (WGS) entry which is preliminary data.</text>
</comment>
<proteinExistence type="predicted"/>
<sequence>FPSILNNDLAEDYGIKRTCISDILKQSSKWLSVNTTNKAKATRKHDRQPKWPKLDEAMHIWVESALIANMNLNQEALIIKAKTFTTALSITDFKGTGWVNGFQEQFGLSQYNRNGEALSSSPIESLNEHREHFQAICKDEINDPMDVREFVDIDADVAFEMPSDNDIICNIGNKDDHPTEEEILEPAPKITDHDALKALDLIEMYLLQQPDDFIATNNDRNTV</sequence>
<gene>
    <name evidence="1" type="ORF">SPELUC_LOCUS7794</name>
</gene>
<evidence type="ECO:0000313" key="1">
    <source>
        <dbReference type="EMBL" id="CAG8618999.1"/>
    </source>
</evidence>
<dbReference type="Proteomes" id="UP000789366">
    <property type="component" value="Unassembled WGS sequence"/>
</dbReference>
<dbReference type="EMBL" id="CAJVPW010010777">
    <property type="protein sequence ID" value="CAG8618999.1"/>
    <property type="molecule type" value="Genomic_DNA"/>
</dbReference>
<organism evidence="1 2">
    <name type="scientific">Cetraspora pellucida</name>
    <dbReference type="NCBI Taxonomy" id="1433469"/>
    <lineage>
        <taxon>Eukaryota</taxon>
        <taxon>Fungi</taxon>
        <taxon>Fungi incertae sedis</taxon>
        <taxon>Mucoromycota</taxon>
        <taxon>Glomeromycotina</taxon>
        <taxon>Glomeromycetes</taxon>
        <taxon>Diversisporales</taxon>
        <taxon>Gigasporaceae</taxon>
        <taxon>Cetraspora</taxon>
    </lineage>
</organism>
<protein>
    <submittedName>
        <fullName evidence="1">18074_t:CDS:1</fullName>
    </submittedName>
</protein>
<evidence type="ECO:0000313" key="2">
    <source>
        <dbReference type="Proteomes" id="UP000789366"/>
    </source>
</evidence>
<accession>A0ACA9MXB7</accession>
<name>A0ACA9MXB7_9GLOM</name>
<feature type="non-terminal residue" evidence="1">
    <location>
        <position position="223"/>
    </location>
</feature>
<feature type="non-terminal residue" evidence="1">
    <location>
        <position position="1"/>
    </location>
</feature>